<feature type="region of interest" description="Disordered" evidence="1">
    <location>
        <begin position="1"/>
        <end position="118"/>
    </location>
</feature>
<dbReference type="Gene3D" id="2.150.10.10">
    <property type="entry name" value="Serralysin-like metalloprotease, C-terminal"/>
    <property type="match status" value="1"/>
</dbReference>
<dbReference type="Proteomes" id="UP000825935">
    <property type="component" value="Chromosome 18"/>
</dbReference>
<protein>
    <submittedName>
        <fullName evidence="2">Uncharacterized protein</fullName>
    </submittedName>
</protein>
<gene>
    <name evidence="2" type="ORF">KP509_18G023500</name>
</gene>
<dbReference type="OrthoDB" id="6156930at2759"/>
<accession>A0A8T2SQ74</accession>
<evidence type="ECO:0000313" key="3">
    <source>
        <dbReference type="Proteomes" id="UP000825935"/>
    </source>
</evidence>
<evidence type="ECO:0000313" key="2">
    <source>
        <dbReference type="EMBL" id="KAH7365372.1"/>
    </source>
</evidence>
<sequence length="232" mass="26392">MVAGRGSRVTGHGSRVTGHGSRVTGHGSRATGHGSRVTGHGSRVTGHRSQVTGHRSQVTGHRSQVTGHRSQVTGHRSQVTGHRSQVTGHRSQVTGHRSQVTGHRSQVTGHRSQVTGHRSQVIETPRYMQTYLPHHLRIERGRAKRVPKEERWCPKSHIEIESEEHLITRCLAYSNLRVQFQIKESLQMCMTTGDQRRMGLFISTTYERREKILWLTHQTRMDTQETISYFFQ</sequence>
<reference evidence="2" key="1">
    <citation type="submission" date="2021-08" db="EMBL/GenBank/DDBJ databases">
        <title>WGS assembly of Ceratopteris richardii.</title>
        <authorList>
            <person name="Marchant D.B."/>
            <person name="Chen G."/>
            <person name="Jenkins J."/>
            <person name="Shu S."/>
            <person name="Leebens-Mack J."/>
            <person name="Grimwood J."/>
            <person name="Schmutz J."/>
            <person name="Soltis P."/>
            <person name="Soltis D."/>
            <person name="Chen Z.-H."/>
        </authorList>
    </citation>
    <scope>NUCLEOTIDE SEQUENCE</scope>
    <source>
        <strain evidence="2">Whitten #5841</strain>
        <tissue evidence="2">Leaf</tissue>
    </source>
</reference>
<keyword evidence="3" id="KW-1185">Reference proteome</keyword>
<dbReference type="AlphaFoldDB" id="A0A8T2SQ74"/>
<proteinExistence type="predicted"/>
<dbReference type="EMBL" id="CM035423">
    <property type="protein sequence ID" value="KAH7365372.1"/>
    <property type="molecule type" value="Genomic_DNA"/>
</dbReference>
<name>A0A8T2SQ74_CERRI</name>
<dbReference type="CDD" id="cd12820">
    <property type="entry name" value="LbR_YadA-like"/>
    <property type="match status" value="1"/>
</dbReference>
<dbReference type="InterPro" id="IPR011049">
    <property type="entry name" value="Serralysin-like_metalloprot_C"/>
</dbReference>
<dbReference type="SUPFAM" id="SSF101967">
    <property type="entry name" value="Adhesin YadA, collagen-binding domain"/>
    <property type="match status" value="1"/>
</dbReference>
<feature type="compositionally biased region" description="Polar residues" evidence="1">
    <location>
        <begin position="47"/>
        <end position="118"/>
    </location>
</feature>
<comment type="caution">
    <text evidence="2">The sequence shown here is derived from an EMBL/GenBank/DDBJ whole genome shotgun (WGS) entry which is preliminary data.</text>
</comment>
<organism evidence="2 3">
    <name type="scientific">Ceratopteris richardii</name>
    <name type="common">Triangle waterfern</name>
    <dbReference type="NCBI Taxonomy" id="49495"/>
    <lineage>
        <taxon>Eukaryota</taxon>
        <taxon>Viridiplantae</taxon>
        <taxon>Streptophyta</taxon>
        <taxon>Embryophyta</taxon>
        <taxon>Tracheophyta</taxon>
        <taxon>Polypodiopsida</taxon>
        <taxon>Polypodiidae</taxon>
        <taxon>Polypodiales</taxon>
        <taxon>Pteridineae</taxon>
        <taxon>Pteridaceae</taxon>
        <taxon>Parkerioideae</taxon>
        <taxon>Ceratopteris</taxon>
    </lineage>
</organism>
<evidence type="ECO:0000256" key="1">
    <source>
        <dbReference type="SAM" id="MobiDB-lite"/>
    </source>
</evidence>